<name>A0A443YVG7_9GAMM</name>
<organism evidence="3 4">
    <name type="scientific">Pseudidiomarina gelatinasegens</name>
    <dbReference type="NCBI Taxonomy" id="2487740"/>
    <lineage>
        <taxon>Bacteria</taxon>
        <taxon>Pseudomonadati</taxon>
        <taxon>Pseudomonadota</taxon>
        <taxon>Gammaproteobacteria</taxon>
        <taxon>Alteromonadales</taxon>
        <taxon>Idiomarinaceae</taxon>
        <taxon>Pseudidiomarina</taxon>
    </lineage>
</organism>
<proteinExistence type="predicted"/>
<feature type="region of interest" description="Disordered" evidence="1">
    <location>
        <begin position="1"/>
        <end position="25"/>
    </location>
</feature>
<comment type="caution">
    <text evidence="3">The sequence shown here is derived from an EMBL/GenBank/DDBJ whole genome shotgun (WGS) entry which is preliminary data.</text>
</comment>
<gene>
    <name evidence="3" type="ORF">EGC76_11770</name>
</gene>
<dbReference type="RefSeq" id="WP_133306974.1">
    <property type="nucleotide sequence ID" value="NZ_RSFE01000017.1"/>
</dbReference>
<evidence type="ECO:0000313" key="3">
    <source>
        <dbReference type="EMBL" id="RWU07956.1"/>
    </source>
</evidence>
<evidence type="ECO:0000259" key="2">
    <source>
        <dbReference type="Pfam" id="PF13683"/>
    </source>
</evidence>
<feature type="domain" description="Integrase catalytic" evidence="2">
    <location>
        <begin position="1"/>
        <end position="17"/>
    </location>
</feature>
<protein>
    <recommendedName>
        <fullName evidence="2">Integrase catalytic domain-containing protein</fullName>
    </recommendedName>
</protein>
<feature type="non-terminal residue" evidence="3">
    <location>
        <position position="1"/>
    </location>
</feature>
<evidence type="ECO:0000256" key="1">
    <source>
        <dbReference type="SAM" id="MobiDB-lite"/>
    </source>
</evidence>
<reference evidence="3 4" key="1">
    <citation type="submission" date="2018-12" db="EMBL/GenBank/DDBJ databases">
        <authorList>
            <person name="Li A."/>
            <person name="Zhang M."/>
            <person name="Zhu H."/>
        </authorList>
    </citation>
    <scope>NUCLEOTIDE SEQUENCE [LARGE SCALE GENOMIC DNA]</scope>
    <source>
        <strain evidence="3 4">R04H25</strain>
    </source>
</reference>
<sequence>RHYNEERPHSSLNYLPPAEYAKQVA</sequence>
<dbReference type="Pfam" id="PF13683">
    <property type="entry name" value="rve_3"/>
    <property type="match status" value="1"/>
</dbReference>
<dbReference type="GO" id="GO:0015074">
    <property type="term" value="P:DNA integration"/>
    <property type="evidence" value="ECO:0007669"/>
    <property type="project" value="InterPro"/>
</dbReference>
<dbReference type="InterPro" id="IPR001584">
    <property type="entry name" value="Integrase_cat-core"/>
</dbReference>
<accession>A0A443YVG7</accession>
<dbReference type="EMBL" id="RSFE01000017">
    <property type="protein sequence ID" value="RWU07956.1"/>
    <property type="molecule type" value="Genomic_DNA"/>
</dbReference>
<keyword evidence="4" id="KW-1185">Reference proteome</keyword>
<dbReference type="AlphaFoldDB" id="A0A443YVG7"/>
<dbReference type="Proteomes" id="UP000288789">
    <property type="component" value="Unassembled WGS sequence"/>
</dbReference>
<evidence type="ECO:0000313" key="4">
    <source>
        <dbReference type="Proteomes" id="UP000288789"/>
    </source>
</evidence>